<protein>
    <submittedName>
        <fullName evidence="1">Uncharacterized protein</fullName>
    </submittedName>
</protein>
<organism evidence="1 2">
    <name type="scientific">Candidatus Scalindua arabica</name>
    <dbReference type="NCBI Taxonomy" id="1127984"/>
    <lineage>
        <taxon>Bacteria</taxon>
        <taxon>Pseudomonadati</taxon>
        <taxon>Planctomycetota</taxon>
        <taxon>Candidatus Brocadiia</taxon>
        <taxon>Candidatus Brocadiales</taxon>
        <taxon>Candidatus Scalinduaceae</taxon>
        <taxon>Candidatus Scalindua</taxon>
    </lineage>
</organism>
<dbReference type="Proteomes" id="UP000722750">
    <property type="component" value="Unassembled WGS sequence"/>
</dbReference>
<dbReference type="AlphaFoldDB" id="A0A942A150"/>
<dbReference type="EMBL" id="JAANXD010000076">
    <property type="protein sequence ID" value="MBS1258913.1"/>
    <property type="molecule type" value="Genomic_DNA"/>
</dbReference>
<accession>A0A942A150</accession>
<sequence length="167" mass="19414">MGLIRNRYISAIREKLKQDDFKFKDEKFDQFDSIVASGQQFKISWFKTTQVNIFVIMGVADRVTKEFIEAFSRITLSYSIKNNNVFPKQMHCVTASFPLLISSSIDDDARQWVKVRLKKQLGFLEIPIILDSGNNTLLYCDEKSSRSSGYNKFLDGLIQKYFNLEIK</sequence>
<evidence type="ECO:0000313" key="2">
    <source>
        <dbReference type="Proteomes" id="UP000722750"/>
    </source>
</evidence>
<gene>
    <name evidence="1" type="ORF">MAG551_01977</name>
</gene>
<comment type="caution">
    <text evidence="1">The sequence shown here is derived from an EMBL/GenBank/DDBJ whole genome shotgun (WGS) entry which is preliminary data.</text>
</comment>
<proteinExistence type="predicted"/>
<evidence type="ECO:0000313" key="1">
    <source>
        <dbReference type="EMBL" id="MBS1258913.1"/>
    </source>
</evidence>
<name>A0A942A150_9BACT</name>
<reference evidence="1" key="1">
    <citation type="journal article" date="2021" name="ISME J.">
        <title>Fine-scale metabolic discontinuity in a stratified prokaryote microbiome of a Red Sea deep halocline.</title>
        <authorList>
            <person name="Michoud G."/>
            <person name="Ngugi D.K."/>
            <person name="Barozzi A."/>
            <person name="Merlino G."/>
            <person name="Calleja M.L."/>
            <person name="Delgado-Huertas A."/>
            <person name="Moran X.A.G."/>
            <person name="Daffonchio D."/>
        </authorList>
    </citation>
    <scope>NUCLEOTIDE SEQUENCE</scope>
    <source>
        <strain evidence="1">SuakinDeep_MAG55_1</strain>
    </source>
</reference>